<feature type="domain" description="4Fe-4S ferredoxin-type" evidence="5">
    <location>
        <begin position="59"/>
        <end position="87"/>
    </location>
</feature>
<dbReference type="OrthoDB" id="9807879at2"/>
<proteinExistence type="predicted"/>
<dbReference type="GO" id="GO:0051539">
    <property type="term" value="F:4 iron, 4 sulfur cluster binding"/>
    <property type="evidence" value="ECO:0007669"/>
    <property type="project" value="UniProtKB-KW"/>
</dbReference>
<comment type="caution">
    <text evidence="6">The sequence shown here is derived from an EMBL/GenBank/DDBJ whole genome shotgun (WGS) entry which is preliminary data.</text>
</comment>
<keyword evidence="8" id="KW-1185">Reference proteome</keyword>
<reference evidence="6 9" key="2">
    <citation type="submission" date="2020-05" db="EMBL/GenBank/DDBJ databases">
        <title>Draft genome sequence of Clostridium cochlearium strain AGROS13 isolated from a sheep dairy farm in New Zealand.</title>
        <authorList>
            <person name="Gupta T.B."/>
            <person name="Jauregui R."/>
            <person name="Risson A.N."/>
            <person name="Brightwell G."/>
            <person name="Maclean P."/>
        </authorList>
    </citation>
    <scope>NUCLEOTIDE SEQUENCE [LARGE SCALE GENOMIC DNA]</scope>
    <source>
        <strain evidence="6 9">AGROS13</strain>
    </source>
</reference>
<dbReference type="GO" id="GO:0046872">
    <property type="term" value="F:metal ion binding"/>
    <property type="evidence" value="ECO:0007669"/>
    <property type="project" value="UniProtKB-KW"/>
</dbReference>
<evidence type="ECO:0000259" key="5">
    <source>
        <dbReference type="PROSITE" id="PS51379"/>
    </source>
</evidence>
<dbReference type="InterPro" id="IPR017896">
    <property type="entry name" value="4Fe4S_Fe-S-bd"/>
</dbReference>
<dbReference type="Proteomes" id="UP000528432">
    <property type="component" value="Unassembled WGS sequence"/>
</dbReference>
<dbReference type="STRING" id="1494.SAMN05216497_101264"/>
<dbReference type="RefSeq" id="WP_089863137.1">
    <property type="nucleotide sequence ID" value="NZ_CP173238.1"/>
</dbReference>
<reference evidence="7 8" key="1">
    <citation type="submission" date="2016-10" db="EMBL/GenBank/DDBJ databases">
        <authorList>
            <person name="Varghese N."/>
            <person name="Submissions S."/>
        </authorList>
    </citation>
    <scope>NUCLEOTIDE SEQUENCE [LARGE SCALE GENOMIC DNA]</scope>
    <source>
        <strain evidence="7 8">NLAE-zl-C224</strain>
    </source>
</reference>
<dbReference type="Proteomes" id="UP000198811">
    <property type="component" value="Unassembled WGS sequence"/>
</dbReference>
<organism evidence="6 9">
    <name type="scientific">Clostridium cochlearium</name>
    <dbReference type="NCBI Taxonomy" id="1494"/>
    <lineage>
        <taxon>Bacteria</taxon>
        <taxon>Bacillati</taxon>
        <taxon>Bacillota</taxon>
        <taxon>Clostridia</taxon>
        <taxon>Eubacteriales</taxon>
        <taxon>Clostridiaceae</taxon>
        <taxon>Clostridium</taxon>
    </lineage>
</organism>
<dbReference type="InterPro" id="IPR050572">
    <property type="entry name" value="Fe-S_Ferredoxin"/>
</dbReference>
<accession>A0A1G9FAI4</accession>
<name>A0A1G9FAI4_CLOCO</name>
<keyword evidence="2" id="KW-0479">Metal-binding</keyword>
<dbReference type="PANTHER" id="PTHR43687">
    <property type="entry name" value="ADENYLYLSULFATE REDUCTASE, BETA SUBUNIT"/>
    <property type="match status" value="1"/>
</dbReference>
<dbReference type="PROSITE" id="PS51379">
    <property type="entry name" value="4FE4S_FER_2"/>
    <property type="match status" value="2"/>
</dbReference>
<evidence type="ECO:0000313" key="6">
    <source>
        <dbReference type="EMBL" id="NOH15825.1"/>
    </source>
</evidence>
<evidence type="ECO:0000256" key="1">
    <source>
        <dbReference type="ARBA" id="ARBA00022485"/>
    </source>
</evidence>
<dbReference type="Gene3D" id="3.30.70.20">
    <property type="match status" value="1"/>
</dbReference>
<evidence type="ECO:0000256" key="2">
    <source>
        <dbReference type="ARBA" id="ARBA00022723"/>
    </source>
</evidence>
<keyword evidence="3" id="KW-0408">Iron</keyword>
<dbReference type="EMBL" id="FNGL01000001">
    <property type="protein sequence ID" value="SDK85351.1"/>
    <property type="molecule type" value="Genomic_DNA"/>
</dbReference>
<gene>
    <name evidence="6" type="ORF">HMJ28_05360</name>
    <name evidence="7" type="ORF">SAMN05216497_101264</name>
</gene>
<protein>
    <recommendedName>
        <fullName evidence="5">4Fe-4S ferredoxin-type domain-containing protein</fullName>
    </recommendedName>
</protein>
<feature type="domain" description="4Fe-4S ferredoxin-type" evidence="5">
    <location>
        <begin position="89"/>
        <end position="119"/>
    </location>
</feature>
<keyword evidence="4" id="KW-0411">Iron-sulfur</keyword>
<sequence>MTKDLSTMETLFQAMTDDMRANIEKLFNIAEKDKEKTAQLMNLVEHRIKFVSIESKRYWKPIINYSRCDKCKKCIEVCSKVYYFNNEKNRVEIKGENCELLCKDCQNVCKQDAIDLPNRKDMLDYFYIE</sequence>
<evidence type="ECO:0000313" key="7">
    <source>
        <dbReference type="EMBL" id="SDK85351.1"/>
    </source>
</evidence>
<dbReference type="EMBL" id="JABFIF010000007">
    <property type="protein sequence ID" value="NOH15825.1"/>
    <property type="molecule type" value="Genomic_DNA"/>
</dbReference>
<dbReference type="PANTHER" id="PTHR43687:SF1">
    <property type="entry name" value="FERREDOXIN III"/>
    <property type="match status" value="1"/>
</dbReference>
<evidence type="ECO:0000313" key="8">
    <source>
        <dbReference type="Proteomes" id="UP000198811"/>
    </source>
</evidence>
<evidence type="ECO:0000256" key="3">
    <source>
        <dbReference type="ARBA" id="ARBA00023004"/>
    </source>
</evidence>
<evidence type="ECO:0000313" key="9">
    <source>
        <dbReference type="Proteomes" id="UP000528432"/>
    </source>
</evidence>
<dbReference type="SUPFAM" id="SSF54862">
    <property type="entry name" value="4Fe-4S ferredoxins"/>
    <property type="match status" value="1"/>
</dbReference>
<evidence type="ECO:0000256" key="4">
    <source>
        <dbReference type="ARBA" id="ARBA00023014"/>
    </source>
</evidence>
<dbReference type="AlphaFoldDB" id="A0A1G9FAI4"/>
<keyword evidence="1" id="KW-0004">4Fe-4S</keyword>